<name>A0A1K1LG18_9BACT</name>
<dbReference type="EMBL" id="LT630450">
    <property type="protein sequence ID" value="SFV73663.1"/>
    <property type="molecule type" value="Genomic_DNA"/>
</dbReference>
<organism evidence="1 2">
    <name type="scientific">Desulfovibrio piger</name>
    <dbReference type="NCBI Taxonomy" id="901"/>
    <lineage>
        <taxon>Bacteria</taxon>
        <taxon>Pseudomonadati</taxon>
        <taxon>Thermodesulfobacteriota</taxon>
        <taxon>Desulfovibrionia</taxon>
        <taxon>Desulfovibrionales</taxon>
        <taxon>Desulfovibrionaceae</taxon>
        <taxon>Desulfovibrio</taxon>
    </lineage>
</organism>
<evidence type="ECO:0000313" key="1">
    <source>
        <dbReference type="EMBL" id="SFV73663.1"/>
    </source>
</evidence>
<reference evidence="2" key="1">
    <citation type="submission" date="2016-10" db="EMBL/GenBank/DDBJ databases">
        <authorList>
            <person name="Wegmann U."/>
        </authorList>
    </citation>
    <scope>NUCLEOTIDE SEQUENCE [LARGE SCALE GENOMIC DNA]</scope>
</reference>
<sequence>MSELYTVTAEEGRLRFLPRTDAALEQAVLDESPLPGCGFVSRLGDPGLLHCVVFRHERKPGGVFVVEDDNGLLFAAVAETNLAYAVALGRLGKMISYARYGADIFAENMLDDDD</sequence>
<dbReference type="Proteomes" id="UP000186323">
    <property type="component" value="Chromosome I"/>
</dbReference>
<keyword evidence="2" id="KW-1185">Reference proteome</keyword>
<gene>
    <name evidence="1" type="ORF">DESPIGER_1834</name>
</gene>
<accession>A0A1K1LG18</accession>
<dbReference type="RefSeq" id="WP_072335714.1">
    <property type="nucleotide sequence ID" value="NZ_CALJDE010000065.1"/>
</dbReference>
<dbReference type="AlphaFoldDB" id="A0A1K1LG18"/>
<protein>
    <submittedName>
        <fullName evidence="1">Uncharacterized protein</fullName>
    </submittedName>
</protein>
<evidence type="ECO:0000313" key="2">
    <source>
        <dbReference type="Proteomes" id="UP000186323"/>
    </source>
</evidence>
<proteinExistence type="predicted"/>
<dbReference type="KEGG" id="dpg:DESPIGER_1834"/>
<dbReference type="OrthoDB" id="5459447at2"/>